<gene>
    <name evidence="1" type="ORF">FOF46_16595</name>
</gene>
<organism evidence="1 2">
    <name type="scientific">Aquimarina algiphila</name>
    <dbReference type="NCBI Taxonomy" id="2047982"/>
    <lineage>
        <taxon>Bacteria</taxon>
        <taxon>Pseudomonadati</taxon>
        <taxon>Bacteroidota</taxon>
        <taxon>Flavobacteriia</taxon>
        <taxon>Flavobacteriales</taxon>
        <taxon>Flavobacteriaceae</taxon>
        <taxon>Aquimarina</taxon>
    </lineage>
</organism>
<dbReference type="Proteomes" id="UP000318833">
    <property type="component" value="Unassembled WGS sequence"/>
</dbReference>
<dbReference type="EMBL" id="VLNR01000035">
    <property type="protein sequence ID" value="TSE07289.1"/>
    <property type="molecule type" value="Genomic_DNA"/>
</dbReference>
<sequence>MSLRKSKSISGIDEFLENNKEFWQHLQTFCVAECCGIDAFDFSKENIERIIRQYNYQNILNDINESIEFINKSSSKLISSSILNHCVLKNKFIELLEDIKRVLLSVSV</sequence>
<comment type="caution">
    <text evidence="1">The sequence shown here is derived from an EMBL/GenBank/DDBJ whole genome shotgun (WGS) entry which is preliminary data.</text>
</comment>
<dbReference type="InterPro" id="IPR046294">
    <property type="entry name" value="DUF6331"/>
</dbReference>
<keyword evidence="2" id="KW-1185">Reference proteome</keyword>
<accession>A0A554VI58</accession>
<dbReference type="RefSeq" id="WP_143917227.1">
    <property type="nucleotide sequence ID" value="NZ_CANLVC010000001.1"/>
</dbReference>
<proteinExistence type="predicted"/>
<evidence type="ECO:0000313" key="1">
    <source>
        <dbReference type="EMBL" id="TSE07289.1"/>
    </source>
</evidence>
<name>A0A554VI58_9FLAO</name>
<dbReference type="Pfam" id="PF19856">
    <property type="entry name" value="DUF6331"/>
    <property type="match status" value="1"/>
</dbReference>
<dbReference type="OrthoDB" id="6420167at2"/>
<dbReference type="AlphaFoldDB" id="A0A554VI58"/>
<evidence type="ECO:0000313" key="2">
    <source>
        <dbReference type="Proteomes" id="UP000318833"/>
    </source>
</evidence>
<protein>
    <submittedName>
        <fullName evidence="1">Uncharacterized protein</fullName>
    </submittedName>
</protein>
<reference evidence="1 2" key="1">
    <citation type="submission" date="2019-07" db="EMBL/GenBank/DDBJ databases">
        <title>The draft genome sequence of Aquimarina algiphila M91.</title>
        <authorList>
            <person name="Meng X."/>
        </authorList>
    </citation>
    <scope>NUCLEOTIDE SEQUENCE [LARGE SCALE GENOMIC DNA]</scope>
    <source>
        <strain evidence="1 2">M91</strain>
    </source>
</reference>